<feature type="compositionally biased region" description="Low complexity" evidence="2">
    <location>
        <begin position="56"/>
        <end position="72"/>
    </location>
</feature>
<dbReference type="Gene3D" id="1.10.530.10">
    <property type="match status" value="1"/>
</dbReference>
<dbReference type="InterPro" id="IPR023346">
    <property type="entry name" value="Lysozyme-like_dom_sf"/>
</dbReference>
<accession>A0A087A7F5</accession>
<feature type="domain" description="G5" evidence="4">
    <location>
        <begin position="133"/>
        <end position="213"/>
    </location>
</feature>
<name>A0A087A7F5_9BIFI</name>
<dbReference type="Proteomes" id="UP000029072">
    <property type="component" value="Unassembled WGS sequence"/>
</dbReference>
<keyword evidence="3" id="KW-0812">Transmembrane</keyword>
<dbReference type="EMBL" id="JGYS01000007">
    <property type="protein sequence ID" value="KFI54705.1"/>
    <property type="molecule type" value="Genomic_DNA"/>
</dbReference>
<evidence type="ECO:0000256" key="3">
    <source>
        <dbReference type="SAM" id="Phobius"/>
    </source>
</evidence>
<feature type="transmembrane region" description="Helical" evidence="3">
    <location>
        <begin position="20"/>
        <end position="38"/>
    </location>
</feature>
<dbReference type="SUPFAM" id="SSF53955">
    <property type="entry name" value="Lysozyme-like"/>
    <property type="match status" value="1"/>
</dbReference>
<feature type="region of interest" description="Disordered" evidence="2">
    <location>
        <begin position="210"/>
        <end position="229"/>
    </location>
</feature>
<dbReference type="STRING" id="1437609.BCAL_0967"/>
<proteinExistence type="predicted"/>
<evidence type="ECO:0000313" key="6">
    <source>
        <dbReference type="Proteomes" id="UP000029072"/>
    </source>
</evidence>
<feature type="region of interest" description="Disordered" evidence="2">
    <location>
        <begin position="50"/>
        <end position="72"/>
    </location>
</feature>
<dbReference type="PROSITE" id="PS51109">
    <property type="entry name" value="G5"/>
    <property type="match status" value="1"/>
</dbReference>
<dbReference type="eggNOG" id="COG3583">
    <property type="taxonomic scope" value="Bacteria"/>
</dbReference>
<comment type="caution">
    <text evidence="5">The sequence shown here is derived from an EMBL/GenBank/DDBJ whole genome shotgun (WGS) entry which is preliminary data.</text>
</comment>
<evidence type="ECO:0000313" key="5">
    <source>
        <dbReference type="EMBL" id="KFI54705.1"/>
    </source>
</evidence>
<sequence length="333" mass="35296">MANHRRKTPTLKSLSKRQWIRIIAVVAAIAMLAGAAVVSRNFYQQSQQTTPITEFSATDSGTAAASRGGARGSLGDDTSYVTVKINGKSRTVLGTDFTDVKSVLEQGDIVLDPSDQVSPSLTTKVTESTVITIERAGATLDTSDTDIPFNTVKKETSALPKGTEKVQQEGKVGTMETTSLVTRAGGKVVESNVFASWVKTAPTDKIVLVGTGSTSSSSSSTASSSSSLGTTVPASEMQSWAHDYLIANGYTENDFTAAVYIINHESGWNPRATNPSSGAYGLPQALPGSKMASAGADWATNYQTQFKWFVGYCNSRYGGITGAYNHWLSAHSY</sequence>
<dbReference type="Pfam" id="PF03990">
    <property type="entry name" value="DUF348"/>
    <property type="match status" value="1"/>
</dbReference>
<organism evidence="5 6">
    <name type="scientific">Bifidobacterium callitrichos DSM 23973</name>
    <dbReference type="NCBI Taxonomy" id="1437609"/>
    <lineage>
        <taxon>Bacteria</taxon>
        <taxon>Bacillati</taxon>
        <taxon>Actinomycetota</taxon>
        <taxon>Actinomycetes</taxon>
        <taxon>Bifidobacteriales</taxon>
        <taxon>Bifidobacteriaceae</taxon>
        <taxon>Bifidobacterium</taxon>
    </lineage>
</organism>
<evidence type="ECO:0000259" key="4">
    <source>
        <dbReference type="PROSITE" id="PS51109"/>
    </source>
</evidence>
<protein>
    <submittedName>
        <fullName evidence="5">G5 domain-containing protein</fullName>
    </submittedName>
</protein>
<evidence type="ECO:0000256" key="2">
    <source>
        <dbReference type="SAM" id="MobiDB-lite"/>
    </source>
</evidence>
<dbReference type="Pfam" id="PF07501">
    <property type="entry name" value="G5"/>
    <property type="match status" value="1"/>
</dbReference>
<dbReference type="Gene3D" id="2.20.230.10">
    <property type="entry name" value="Resuscitation-promoting factor rpfb"/>
    <property type="match status" value="1"/>
</dbReference>
<gene>
    <name evidence="5" type="ORF">BCAL_0967</name>
</gene>
<keyword evidence="3" id="KW-0472">Membrane</keyword>
<dbReference type="AlphaFoldDB" id="A0A087A7F5"/>
<evidence type="ECO:0000256" key="1">
    <source>
        <dbReference type="ARBA" id="ARBA00022729"/>
    </source>
</evidence>
<dbReference type="InterPro" id="IPR011098">
    <property type="entry name" value="G5_dom"/>
</dbReference>
<keyword evidence="1" id="KW-0732">Signal</keyword>
<dbReference type="OrthoDB" id="9766277at2"/>
<dbReference type="RefSeq" id="WP_043165085.1">
    <property type="nucleotide sequence ID" value="NZ_JDUV01000005.1"/>
</dbReference>
<keyword evidence="3" id="KW-1133">Transmembrane helix</keyword>
<dbReference type="InterPro" id="IPR007137">
    <property type="entry name" value="DUF348"/>
</dbReference>
<dbReference type="SMART" id="SM01208">
    <property type="entry name" value="G5"/>
    <property type="match status" value="1"/>
</dbReference>
<reference evidence="5 6" key="1">
    <citation type="submission" date="2014-03" db="EMBL/GenBank/DDBJ databases">
        <title>Genomics of Bifidobacteria.</title>
        <authorList>
            <person name="Ventura M."/>
            <person name="Milani C."/>
            <person name="Lugli G.A."/>
        </authorList>
    </citation>
    <scope>NUCLEOTIDE SEQUENCE [LARGE SCALE GENOMIC DNA]</scope>
    <source>
        <strain evidence="5 6">DSM 23973</strain>
    </source>
</reference>